<feature type="non-terminal residue" evidence="4">
    <location>
        <position position="45"/>
    </location>
</feature>
<protein>
    <submittedName>
        <fullName evidence="4">Uncharacterized protein</fullName>
    </submittedName>
</protein>
<dbReference type="Proteomes" id="UP000681967">
    <property type="component" value="Unassembled WGS sequence"/>
</dbReference>
<sequence length="45" mass="4977">MKKHVDDDDSHRRISSISFASPTMTQSLINQKLSTSSDPSSNVKV</sequence>
<dbReference type="Proteomes" id="UP000676336">
    <property type="component" value="Unassembled WGS sequence"/>
</dbReference>
<evidence type="ECO:0000256" key="1">
    <source>
        <dbReference type="SAM" id="MobiDB-lite"/>
    </source>
</evidence>
<feature type="non-terminal residue" evidence="4">
    <location>
        <position position="1"/>
    </location>
</feature>
<comment type="caution">
    <text evidence="4">The sequence shown here is derived from an EMBL/GenBank/DDBJ whole genome shotgun (WGS) entry which is preliminary data.</text>
</comment>
<gene>
    <name evidence="3" type="ORF">BYL167_LOCUS45102</name>
    <name evidence="2" type="ORF">GIL414_LOCUS40519</name>
    <name evidence="4" type="ORF">SMN809_LOCUS54230</name>
</gene>
<evidence type="ECO:0000313" key="3">
    <source>
        <dbReference type="EMBL" id="CAF4726738.1"/>
    </source>
</evidence>
<name>A0A8S3CVS3_9BILA</name>
<evidence type="ECO:0000313" key="5">
    <source>
        <dbReference type="Proteomes" id="UP000676336"/>
    </source>
</evidence>
<dbReference type="AlphaFoldDB" id="A0A8S3CVS3"/>
<evidence type="ECO:0000313" key="2">
    <source>
        <dbReference type="EMBL" id="CAF4638346.1"/>
    </source>
</evidence>
<feature type="region of interest" description="Disordered" evidence="1">
    <location>
        <begin position="1"/>
        <end position="23"/>
    </location>
</feature>
<dbReference type="EMBL" id="CAJOBI010188581">
    <property type="protein sequence ID" value="CAF4953346.1"/>
    <property type="molecule type" value="Genomic_DNA"/>
</dbReference>
<feature type="compositionally biased region" description="Basic and acidic residues" evidence="1">
    <location>
        <begin position="1"/>
        <end position="12"/>
    </location>
</feature>
<evidence type="ECO:0000313" key="4">
    <source>
        <dbReference type="EMBL" id="CAF4953346.1"/>
    </source>
</evidence>
<dbReference type="EMBL" id="CAJOBJ010112607">
    <property type="protein sequence ID" value="CAF4638346.1"/>
    <property type="molecule type" value="Genomic_DNA"/>
</dbReference>
<reference evidence="4" key="1">
    <citation type="submission" date="2021-02" db="EMBL/GenBank/DDBJ databases">
        <authorList>
            <person name="Nowell W R."/>
        </authorList>
    </citation>
    <scope>NUCLEOTIDE SEQUENCE</scope>
</reference>
<proteinExistence type="predicted"/>
<dbReference type="Proteomes" id="UP000681720">
    <property type="component" value="Unassembled WGS sequence"/>
</dbReference>
<dbReference type="EMBL" id="CAJOBH010124159">
    <property type="protein sequence ID" value="CAF4726738.1"/>
    <property type="molecule type" value="Genomic_DNA"/>
</dbReference>
<organism evidence="4 5">
    <name type="scientific">Rotaria magnacalcarata</name>
    <dbReference type="NCBI Taxonomy" id="392030"/>
    <lineage>
        <taxon>Eukaryota</taxon>
        <taxon>Metazoa</taxon>
        <taxon>Spiralia</taxon>
        <taxon>Gnathifera</taxon>
        <taxon>Rotifera</taxon>
        <taxon>Eurotatoria</taxon>
        <taxon>Bdelloidea</taxon>
        <taxon>Philodinida</taxon>
        <taxon>Philodinidae</taxon>
        <taxon>Rotaria</taxon>
    </lineage>
</organism>
<accession>A0A8S3CVS3</accession>